<evidence type="ECO:0000256" key="1">
    <source>
        <dbReference type="SAM" id="Phobius"/>
    </source>
</evidence>
<dbReference type="AlphaFoldDB" id="A0A2P2KDN6"/>
<feature type="transmembrane region" description="Helical" evidence="1">
    <location>
        <begin position="42"/>
        <end position="62"/>
    </location>
</feature>
<protein>
    <submittedName>
        <fullName evidence="2">Uncharacterized protein MANES_05G018300</fullName>
    </submittedName>
</protein>
<name>A0A2P2KDN6_RHIMU</name>
<proteinExistence type="predicted"/>
<organism evidence="2">
    <name type="scientific">Rhizophora mucronata</name>
    <name type="common">Asiatic mangrove</name>
    <dbReference type="NCBI Taxonomy" id="61149"/>
    <lineage>
        <taxon>Eukaryota</taxon>
        <taxon>Viridiplantae</taxon>
        <taxon>Streptophyta</taxon>
        <taxon>Embryophyta</taxon>
        <taxon>Tracheophyta</taxon>
        <taxon>Spermatophyta</taxon>
        <taxon>Magnoliopsida</taxon>
        <taxon>eudicotyledons</taxon>
        <taxon>Gunneridae</taxon>
        <taxon>Pentapetalae</taxon>
        <taxon>rosids</taxon>
        <taxon>fabids</taxon>
        <taxon>Malpighiales</taxon>
        <taxon>Rhizophoraceae</taxon>
        <taxon>Rhizophora</taxon>
    </lineage>
</organism>
<accession>A0A2P2KDN6</accession>
<sequence>MRFVPNLHRPADIHGRNGLLLHTASDQRLPQRRHQNIENSGLITATVIVFASIAAAATAAPSSASKSRRWANKRRGYRVSPSVIVVIFVIAILFLFFLLVVFVFNKGNSGTSVEEWTRRSDGVQLGDAYESA</sequence>
<evidence type="ECO:0000313" key="2">
    <source>
        <dbReference type="EMBL" id="MBX03856.1"/>
    </source>
</evidence>
<reference evidence="2" key="1">
    <citation type="submission" date="2018-02" db="EMBL/GenBank/DDBJ databases">
        <title>Rhizophora mucronata_Transcriptome.</title>
        <authorList>
            <person name="Meera S.P."/>
            <person name="Sreeshan A."/>
            <person name="Augustine A."/>
        </authorList>
    </citation>
    <scope>NUCLEOTIDE SEQUENCE</scope>
    <source>
        <tissue evidence="2">Leaf</tissue>
    </source>
</reference>
<keyword evidence="1" id="KW-0812">Transmembrane</keyword>
<dbReference type="EMBL" id="GGEC01023372">
    <property type="protein sequence ID" value="MBX03856.1"/>
    <property type="molecule type" value="Transcribed_RNA"/>
</dbReference>
<keyword evidence="1" id="KW-1133">Transmembrane helix</keyword>
<keyword evidence="1" id="KW-0472">Membrane</keyword>
<feature type="transmembrane region" description="Helical" evidence="1">
    <location>
        <begin position="83"/>
        <end position="104"/>
    </location>
</feature>